<proteinExistence type="predicted"/>
<dbReference type="Proteomes" id="UP001469553">
    <property type="component" value="Unassembled WGS sequence"/>
</dbReference>
<protein>
    <submittedName>
        <fullName evidence="1">Uncharacterized protein</fullName>
    </submittedName>
</protein>
<evidence type="ECO:0000313" key="2">
    <source>
        <dbReference type="Proteomes" id="UP001469553"/>
    </source>
</evidence>
<comment type="caution">
    <text evidence="1">The sequence shown here is derived from an EMBL/GenBank/DDBJ whole genome shotgun (WGS) entry which is preliminary data.</text>
</comment>
<name>A0ABV1AF32_9TELE</name>
<gene>
    <name evidence="1" type="ORF">AMECASPLE_036980</name>
</gene>
<organism evidence="1 2">
    <name type="scientific">Ameca splendens</name>
    <dbReference type="NCBI Taxonomy" id="208324"/>
    <lineage>
        <taxon>Eukaryota</taxon>
        <taxon>Metazoa</taxon>
        <taxon>Chordata</taxon>
        <taxon>Craniata</taxon>
        <taxon>Vertebrata</taxon>
        <taxon>Euteleostomi</taxon>
        <taxon>Actinopterygii</taxon>
        <taxon>Neopterygii</taxon>
        <taxon>Teleostei</taxon>
        <taxon>Neoteleostei</taxon>
        <taxon>Acanthomorphata</taxon>
        <taxon>Ovalentaria</taxon>
        <taxon>Atherinomorphae</taxon>
        <taxon>Cyprinodontiformes</taxon>
        <taxon>Goodeidae</taxon>
        <taxon>Ameca</taxon>
    </lineage>
</organism>
<evidence type="ECO:0000313" key="1">
    <source>
        <dbReference type="EMBL" id="MEQ2316886.1"/>
    </source>
</evidence>
<accession>A0ABV1AF32</accession>
<reference evidence="1 2" key="1">
    <citation type="submission" date="2021-06" db="EMBL/GenBank/DDBJ databases">
        <authorList>
            <person name="Palmer J.M."/>
        </authorList>
    </citation>
    <scope>NUCLEOTIDE SEQUENCE [LARGE SCALE GENOMIC DNA]</scope>
    <source>
        <strain evidence="1 2">AS_MEX2019</strain>
        <tissue evidence="1">Muscle</tissue>
    </source>
</reference>
<keyword evidence="2" id="KW-1185">Reference proteome</keyword>
<sequence length="131" mass="14427">MEATVQGTSPQTVANRTTVKAYMEQLTAIRRAINLLENAKSFNPEMVVKKQVEPGEIMIITHSDSHGGKRRRGFGEYIGCSLDLSCFVDEPNHTEMAEDTVLLRMVRRVYGGGVLPKSTTISTVVSGLSLR</sequence>
<dbReference type="EMBL" id="JAHRIP010090698">
    <property type="protein sequence ID" value="MEQ2316886.1"/>
    <property type="molecule type" value="Genomic_DNA"/>
</dbReference>